<dbReference type="GO" id="GO:0006508">
    <property type="term" value="P:proteolysis"/>
    <property type="evidence" value="ECO:0007669"/>
    <property type="project" value="UniProtKB-KW"/>
</dbReference>
<evidence type="ECO:0000256" key="5">
    <source>
        <dbReference type="ARBA" id="ARBA00022723"/>
    </source>
</evidence>
<comment type="similarity">
    <text evidence="2 11">Belongs to the peptidase M14 family.</text>
</comment>
<dbReference type="InterPro" id="IPR057246">
    <property type="entry name" value="CARBOXYPEPT_ZN_1"/>
</dbReference>
<dbReference type="GO" id="GO:0008270">
    <property type="term" value="F:zinc ion binding"/>
    <property type="evidence" value="ECO:0007669"/>
    <property type="project" value="InterPro"/>
</dbReference>
<dbReference type="InterPro" id="IPR000834">
    <property type="entry name" value="Peptidase_M14"/>
</dbReference>
<evidence type="ECO:0000256" key="4">
    <source>
        <dbReference type="ARBA" id="ARBA00022670"/>
    </source>
</evidence>
<keyword evidence="6" id="KW-0732">Signal</keyword>
<dbReference type="PROSITE" id="PS52035">
    <property type="entry name" value="PEPTIDASE_M14"/>
    <property type="match status" value="1"/>
</dbReference>
<comment type="cofactor">
    <cofactor evidence="1">
        <name>Zn(2+)</name>
        <dbReference type="ChEBI" id="CHEBI:29105"/>
    </cofactor>
</comment>
<evidence type="ECO:0000256" key="10">
    <source>
        <dbReference type="ARBA" id="ARBA00023157"/>
    </source>
</evidence>
<reference evidence="14" key="1">
    <citation type="submission" date="2025-08" db="UniProtKB">
        <authorList>
            <consortium name="RefSeq"/>
        </authorList>
    </citation>
    <scope>IDENTIFICATION</scope>
    <source>
        <strain evidence="14">11010-0011.00</strain>
        <tissue evidence="14">Whole body</tissue>
    </source>
</reference>
<dbReference type="GO" id="GO:0005615">
    <property type="term" value="C:extracellular space"/>
    <property type="evidence" value="ECO:0007669"/>
    <property type="project" value="TreeGrafter"/>
</dbReference>
<dbReference type="OrthoDB" id="3626597at2759"/>
<feature type="active site" description="Proton donor/acceptor" evidence="11">
    <location>
        <position position="342"/>
    </location>
</feature>
<keyword evidence="5" id="KW-0479">Metal-binding</keyword>
<keyword evidence="4" id="KW-0645">Protease</keyword>
<dbReference type="AlphaFoldDB" id="A0A6J2TUR2"/>
<evidence type="ECO:0000313" key="13">
    <source>
        <dbReference type="Proteomes" id="UP000504634"/>
    </source>
</evidence>
<accession>A0A6J2TUR2</accession>
<dbReference type="FunFam" id="3.40.630.10:FF:000084">
    <property type="entry name" value="Carboxypeptidase B2"/>
    <property type="match status" value="1"/>
</dbReference>
<dbReference type="GeneID" id="115628356"/>
<evidence type="ECO:0000256" key="2">
    <source>
        <dbReference type="ARBA" id="ARBA00005988"/>
    </source>
</evidence>
<evidence type="ECO:0000256" key="6">
    <source>
        <dbReference type="ARBA" id="ARBA00022729"/>
    </source>
</evidence>
<evidence type="ECO:0000313" key="14">
    <source>
        <dbReference type="RefSeq" id="XP_030380291.1"/>
    </source>
</evidence>
<keyword evidence="9" id="KW-0482">Metalloprotease</keyword>
<proteinExistence type="inferred from homology"/>
<gene>
    <name evidence="14" type="primary">LOC115628356</name>
</gene>
<evidence type="ECO:0000256" key="3">
    <source>
        <dbReference type="ARBA" id="ARBA00022645"/>
    </source>
</evidence>
<evidence type="ECO:0000256" key="8">
    <source>
        <dbReference type="ARBA" id="ARBA00022833"/>
    </source>
</evidence>
<dbReference type="InterPro" id="IPR036990">
    <property type="entry name" value="M14A-like_propep"/>
</dbReference>
<dbReference type="PRINTS" id="PR00765">
    <property type="entry name" value="CRBOXYPTASEA"/>
</dbReference>
<keyword evidence="8" id="KW-0862">Zinc</keyword>
<dbReference type="PANTHER" id="PTHR11705:SF140">
    <property type="entry name" value="FI02848P-RELATED"/>
    <property type="match status" value="1"/>
</dbReference>
<protein>
    <submittedName>
        <fullName evidence="14">Carboxypeptidase B</fullName>
    </submittedName>
</protein>
<keyword evidence="7" id="KW-0378">Hydrolase</keyword>
<feature type="domain" description="Peptidase M14" evidence="12">
    <location>
        <begin position="81"/>
        <end position="376"/>
    </location>
</feature>
<dbReference type="Pfam" id="PF00246">
    <property type="entry name" value="Peptidase_M14"/>
    <property type="match status" value="1"/>
</dbReference>
<dbReference type="SMART" id="SM00631">
    <property type="entry name" value="Zn_pept"/>
    <property type="match status" value="1"/>
</dbReference>
<dbReference type="InterPro" id="IPR003146">
    <property type="entry name" value="M14A_act_pep"/>
</dbReference>
<keyword evidence="3 14" id="KW-0121">Carboxypeptidase</keyword>
<dbReference type="SUPFAM" id="SSF53187">
    <property type="entry name" value="Zn-dependent exopeptidases"/>
    <property type="match status" value="1"/>
</dbReference>
<dbReference type="PANTHER" id="PTHR11705">
    <property type="entry name" value="PROTEASE FAMILY M14 CARBOXYPEPTIDASE A,B"/>
    <property type="match status" value="1"/>
</dbReference>
<sequence length="380" mass="43439">MQLAQKFNIDLMGQRRFSNNESVRILMDPNKADAVLAQLEHHNLKHQVLVDDLAPLVKAQHEENLRSKARFQLPYIEAIGGFYTHAEINAYLDSLPERYPFRAFVKNFGRSFEGRTIKVLTITNGDGHPNKPIILIDAAMHAREWIAPSMALYIIEQLLDHYEDNHELLNEYDWFIIPVVNVDGYEYTHTAERYWRKTRRPTTDPECIGTDLNRNFGYEWGLDEGSSDDPCEDIYRGEYAFDQPEAQMLRDVMLHYSGRLTWYLSLHSYGNYILLPWGHTKELPEGYDDMFYVADAGAMAIVQATNGIYTYGSAYHVLYATSGDSTDYAVGVANVSAAMTLELPAGGFVGFDPWVSQIEGILTETWIGVHAMALEVIRRY</sequence>
<dbReference type="Gene3D" id="3.30.70.340">
    <property type="entry name" value="Metallocarboxypeptidase-like"/>
    <property type="match status" value="1"/>
</dbReference>
<name>A0A6J2TUR2_DROLE</name>
<evidence type="ECO:0000259" key="12">
    <source>
        <dbReference type="PROSITE" id="PS52035"/>
    </source>
</evidence>
<organism evidence="13 14">
    <name type="scientific">Drosophila lebanonensis</name>
    <name type="common">Fruit fly</name>
    <name type="synonym">Scaptodrosophila lebanonensis</name>
    <dbReference type="NCBI Taxonomy" id="7225"/>
    <lineage>
        <taxon>Eukaryota</taxon>
        <taxon>Metazoa</taxon>
        <taxon>Ecdysozoa</taxon>
        <taxon>Arthropoda</taxon>
        <taxon>Hexapoda</taxon>
        <taxon>Insecta</taxon>
        <taxon>Pterygota</taxon>
        <taxon>Neoptera</taxon>
        <taxon>Endopterygota</taxon>
        <taxon>Diptera</taxon>
        <taxon>Brachycera</taxon>
        <taxon>Muscomorpha</taxon>
        <taxon>Ephydroidea</taxon>
        <taxon>Drosophilidae</taxon>
        <taxon>Scaptodrosophila</taxon>
    </lineage>
</organism>
<dbReference type="Pfam" id="PF02244">
    <property type="entry name" value="Propep_M14"/>
    <property type="match status" value="1"/>
</dbReference>
<evidence type="ECO:0000256" key="7">
    <source>
        <dbReference type="ARBA" id="ARBA00022801"/>
    </source>
</evidence>
<dbReference type="SUPFAM" id="SSF54897">
    <property type="entry name" value="Protease propeptides/inhibitors"/>
    <property type="match status" value="1"/>
</dbReference>
<dbReference type="Proteomes" id="UP000504634">
    <property type="component" value="Unplaced"/>
</dbReference>
<dbReference type="RefSeq" id="XP_030380291.1">
    <property type="nucleotide sequence ID" value="XM_030524431.1"/>
</dbReference>
<dbReference type="GO" id="GO:0004181">
    <property type="term" value="F:metallocarboxypeptidase activity"/>
    <property type="evidence" value="ECO:0007669"/>
    <property type="project" value="InterPro"/>
</dbReference>
<evidence type="ECO:0000256" key="11">
    <source>
        <dbReference type="PROSITE-ProRule" id="PRU01379"/>
    </source>
</evidence>
<keyword evidence="10" id="KW-1015">Disulfide bond</keyword>
<dbReference type="Gene3D" id="3.40.630.10">
    <property type="entry name" value="Zn peptidases"/>
    <property type="match status" value="1"/>
</dbReference>
<keyword evidence="13" id="KW-1185">Reference proteome</keyword>
<dbReference type="CDD" id="cd03860">
    <property type="entry name" value="M14_CP_A-B_like"/>
    <property type="match status" value="1"/>
</dbReference>
<dbReference type="PROSITE" id="PS00132">
    <property type="entry name" value="CARBOXYPEPT_ZN_1"/>
    <property type="match status" value="1"/>
</dbReference>
<evidence type="ECO:0000256" key="1">
    <source>
        <dbReference type="ARBA" id="ARBA00001947"/>
    </source>
</evidence>
<evidence type="ECO:0000256" key="9">
    <source>
        <dbReference type="ARBA" id="ARBA00023049"/>
    </source>
</evidence>